<reference evidence="2" key="2">
    <citation type="submission" date="2014-07" db="EMBL/GenBank/DDBJ databases">
        <authorList>
            <person name="Hull J."/>
        </authorList>
    </citation>
    <scope>NUCLEOTIDE SEQUENCE</scope>
</reference>
<feature type="non-terminal residue" evidence="2">
    <location>
        <position position="1"/>
    </location>
</feature>
<dbReference type="PANTHER" id="PTHR38681:SF1">
    <property type="entry name" value="RETROVIRUS-RELATED POL POLYPROTEIN FROM TRANSPOSON 412-LIKE PROTEIN"/>
    <property type="match status" value="1"/>
</dbReference>
<protein>
    <submittedName>
        <fullName evidence="2">Acyl-homoserine-lactone synthase</fullName>
    </submittedName>
</protein>
<dbReference type="AlphaFoldDB" id="A0A0A9WJZ4"/>
<gene>
    <name evidence="2" type="primary">carI</name>
    <name evidence="2" type="ORF">CM83_12328</name>
</gene>
<organism evidence="2">
    <name type="scientific">Lygus hesperus</name>
    <name type="common">Western plant bug</name>
    <dbReference type="NCBI Taxonomy" id="30085"/>
    <lineage>
        <taxon>Eukaryota</taxon>
        <taxon>Metazoa</taxon>
        <taxon>Ecdysozoa</taxon>
        <taxon>Arthropoda</taxon>
        <taxon>Hexapoda</taxon>
        <taxon>Insecta</taxon>
        <taxon>Pterygota</taxon>
        <taxon>Neoptera</taxon>
        <taxon>Paraneoptera</taxon>
        <taxon>Hemiptera</taxon>
        <taxon>Heteroptera</taxon>
        <taxon>Panheteroptera</taxon>
        <taxon>Cimicomorpha</taxon>
        <taxon>Miridae</taxon>
        <taxon>Mirini</taxon>
        <taxon>Lygus</taxon>
    </lineage>
</organism>
<proteinExistence type="predicted"/>
<evidence type="ECO:0000313" key="2">
    <source>
        <dbReference type="EMBL" id="JAG06833.1"/>
    </source>
</evidence>
<feature type="compositionally biased region" description="Polar residues" evidence="1">
    <location>
        <begin position="114"/>
        <end position="130"/>
    </location>
</feature>
<evidence type="ECO:0000256" key="1">
    <source>
        <dbReference type="SAM" id="MobiDB-lite"/>
    </source>
</evidence>
<accession>A0A0A9WJZ4</accession>
<name>A0A0A9WJZ4_LYGHE</name>
<sequence length="147" mass="17140">ETHADDTNDFVEKLRQKMKSLKPVNMIHKNRLTTFVHKDLNDAEHVFVRVDRLKGALTNPYEGPFHVIERTPKFFKLSMKGTEVNVSIDRLKPAYVLTDSMEEDEFKTEDKNTQQKQKIQDNTTKTTKSGRTVKFPKRLIEAFFPNA</sequence>
<feature type="region of interest" description="Disordered" evidence="1">
    <location>
        <begin position="102"/>
        <end position="131"/>
    </location>
</feature>
<dbReference type="PANTHER" id="PTHR38681">
    <property type="entry name" value="RETROVIRUS-RELATED POL POLYPROTEIN FROM TRANSPOSON 412-LIKE PROTEIN-RELATED"/>
    <property type="match status" value="1"/>
</dbReference>
<reference evidence="2" key="1">
    <citation type="journal article" date="2014" name="PLoS ONE">
        <title>Transcriptome-Based Identification of ABC Transporters in the Western Tarnished Plant Bug Lygus hesperus.</title>
        <authorList>
            <person name="Hull J.J."/>
            <person name="Chaney K."/>
            <person name="Geib S.M."/>
            <person name="Fabrick J.A."/>
            <person name="Brent C.S."/>
            <person name="Walsh D."/>
            <person name="Lavine L.C."/>
        </authorList>
    </citation>
    <scope>NUCLEOTIDE SEQUENCE</scope>
</reference>
<dbReference type="EMBL" id="GBHO01036771">
    <property type="protein sequence ID" value="JAG06833.1"/>
    <property type="molecule type" value="Transcribed_RNA"/>
</dbReference>